<reference evidence="3" key="2">
    <citation type="journal article" date="2024" name="Plant">
        <title>Genomic evolution and insights into agronomic trait innovations of Sesamum species.</title>
        <authorList>
            <person name="Miao H."/>
            <person name="Wang L."/>
            <person name="Qu L."/>
            <person name="Liu H."/>
            <person name="Sun Y."/>
            <person name="Le M."/>
            <person name="Wang Q."/>
            <person name="Wei S."/>
            <person name="Zheng Y."/>
            <person name="Lin W."/>
            <person name="Duan Y."/>
            <person name="Cao H."/>
            <person name="Xiong S."/>
            <person name="Wang X."/>
            <person name="Wei L."/>
            <person name="Li C."/>
            <person name="Ma Q."/>
            <person name="Ju M."/>
            <person name="Zhao R."/>
            <person name="Li G."/>
            <person name="Mu C."/>
            <person name="Tian Q."/>
            <person name="Mei H."/>
            <person name="Zhang T."/>
            <person name="Gao T."/>
            <person name="Zhang H."/>
        </authorList>
    </citation>
    <scope>NUCLEOTIDE SEQUENCE</scope>
    <source>
        <strain evidence="3">KEN1</strain>
    </source>
</reference>
<evidence type="ECO:0000313" key="3">
    <source>
        <dbReference type="EMBL" id="KAL0410282.1"/>
    </source>
</evidence>
<dbReference type="GO" id="GO:0003677">
    <property type="term" value="F:DNA binding"/>
    <property type="evidence" value="ECO:0007669"/>
    <property type="project" value="InterPro"/>
</dbReference>
<dbReference type="EMBL" id="JACGWN010000013">
    <property type="protein sequence ID" value="KAL0410282.1"/>
    <property type="molecule type" value="Genomic_DNA"/>
</dbReference>
<comment type="caution">
    <text evidence="3">The sequence shown here is derived from an EMBL/GenBank/DDBJ whole genome shotgun (WGS) entry which is preliminary data.</text>
</comment>
<reference evidence="3" key="1">
    <citation type="submission" date="2020-06" db="EMBL/GenBank/DDBJ databases">
        <authorList>
            <person name="Li T."/>
            <person name="Hu X."/>
            <person name="Zhang T."/>
            <person name="Song X."/>
            <person name="Zhang H."/>
            <person name="Dai N."/>
            <person name="Sheng W."/>
            <person name="Hou X."/>
            <person name="Wei L."/>
        </authorList>
    </citation>
    <scope>NUCLEOTIDE SEQUENCE</scope>
    <source>
        <strain evidence="3">KEN1</strain>
        <tissue evidence="3">Leaf</tissue>
    </source>
</reference>
<feature type="domain" description="HAT C-terminal dimerisation" evidence="1">
    <location>
        <begin position="321"/>
        <end position="403"/>
    </location>
</feature>
<dbReference type="GO" id="GO:0046983">
    <property type="term" value="F:protein dimerization activity"/>
    <property type="evidence" value="ECO:0007669"/>
    <property type="project" value="InterPro"/>
</dbReference>
<organism evidence="3">
    <name type="scientific">Sesamum latifolium</name>
    <dbReference type="NCBI Taxonomy" id="2727402"/>
    <lineage>
        <taxon>Eukaryota</taxon>
        <taxon>Viridiplantae</taxon>
        <taxon>Streptophyta</taxon>
        <taxon>Embryophyta</taxon>
        <taxon>Tracheophyta</taxon>
        <taxon>Spermatophyta</taxon>
        <taxon>Magnoliopsida</taxon>
        <taxon>eudicotyledons</taxon>
        <taxon>Gunneridae</taxon>
        <taxon>Pentapetalae</taxon>
        <taxon>asterids</taxon>
        <taxon>lamiids</taxon>
        <taxon>Lamiales</taxon>
        <taxon>Pedaliaceae</taxon>
        <taxon>Sesamum</taxon>
    </lineage>
</organism>
<evidence type="ECO:0000259" key="2">
    <source>
        <dbReference type="Pfam" id="PF14372"/>
    </source>
</evidence>
<dbReference type="InterPro" id="IPR008906">
    <property type="entry name" value="HATC_C_dom"/>
</dbReference>
<dbReference type="Pfam" id="PF05699">
    <property type="entry name" value="Dimer_Tnp_hAT"/>
    <property type="match status" value="1"/>
</dbReference>
<dbReference type="PANTHER" id="PTHR23272:SF179">
    <property type="entry name" value="ZINC FINGER BED DOMAIN-CONTAINING PROTEIN RICESLEEPER 2-LIKE ISOFORM X1"/>
    <property type="match status" value="1"/>
</dbReference>
<accession>A0AAW2U0G6</accession>
<sequence length="410" mass="47388">MHWKIDRKVSTITLDNCTTNETMLHHLSDKLSTKDLLLDGEVLHMQCFAHSLKLIMKDDLEIIGGAIEKIRDSVEYWTASPARIEKIEKVARHLHISCTQKLSLDCKTRWNSTYLMLETAIIYKDVFPRVQTRERHYKSLPTNEDWERAIDICGKLKTFYQITEMFSGTLYRASNFYFPKICGIKLKLDEWVKSPNTMIQNMAKKMLEKYEKYWDACHIMMGVAAVLDPRYKMKLVEFYLPLIYGDRSQSKIDEIRNKCYDLLLDYQSRSTISKGSSSCSGGFSMMSCVPGTSDALDFDEMFEQYVASNSVSTAKVTMRLELDMYLEENLLPRTPDFDVLSWWKTNGVKYPNLQKMARDILAIPVSTVASESAFSTSGRSFSSYQSKLHPDTLDTLMCSRSWLWNEAKGK</sequence>
<dbReference type="InterPro" id="IPR012337">
    <property type="entry name" value="RNaseH-like_sf"/>
</dbReference>
<gene>
    <name evidence="3" type="ORF">Slati_3617900</name>
</gene>
<dbReference type="InterPro" id="IPR025525">
    <property type="entry name" value="hAT-like_transposase_RNase-H"/>
</dbReference>
<feature type="domain" description="hAT-like transposase RNase-H fold" evidence="2">
    <location>
        <begin position="167"/>
        <end position="266"/>
    </location>
</feature>
<name>A0AAW2U0G6_9LAMI</name>
<dbReference type="AlphaFoldDB" id="A0AAW2U0G6"/>
<proteinExistence type="predicted"/>
<dbReference type="SUPFAM" id="SSF53098">
    <property type="entry name" value="Ribonuclease H-like"/>
    <property type="match status" value="1"/>
</dbReference>
<dbReference type="Pfam" id="PF14372">
    <property type="entry name" value="hAT-like_RNase-H"/>
    <property type="match status" value="1"/>
</dbReference>
<evidence type="ECO:0000259" key="1">
    <source>
        <dbReference type="Pfam" id="PF05699"/>
    </source>
</evidence>
<dbReference type="PANTHER" id="PTHR23272">
    <property type="entry name" value="BED FINGER-RELATED"/>
    <property type="match status" value="1"/>
</dbReference>
<protein>
    <submittedName>
        <fullName evidence="3">Zinc finger BED domain-containing protein RICESLEEPER 2</fullName>
    </submittedName>
</protein>